<accession>A0A401IKX0</accession>
<organism evidence="2 3">
    <name type="scientific">Aphanothece sacrum FPU1</name>
    <dbReference type="NCBI Taxonomy" id="1920663"/>
    <lineage>
        <taxon>Bacteria</taxon>
        <taxon>Bacillati</taxon>
        <taxon>Cyanobacteriota</taxon>
        <taxon>Cyanophyceae</taxon>
        <taxon>Oscillatoriophycideae</taxon>
        <taxon>Chroococcales</taxon>
        <taxon>Aphanothecaceae</taxon>
        <taxon>Aphanothece</taxon>
    </lineage>
</organism>
<evidence type="ECO:0000313" key="2">
    <source>
        <dbReference type="EMBL" id="GBF81885.1"/>
    </source>
</evidence>
<dbReference type="RefSeq" id="WP_124971290.1">
    <property type="nucleotide sequence ID" value="NZ_BDQK01000014.1"/>
</dbReference>
<keyword evidence="1" id="KW-1133">Transmembrane helix</keyword>
<keyword evidence="3" id="KW-1185">Reference proteome</keyword>
<protein>
    <submittedName>
        <fullName evidence="2">Uncharacterized protein</fullName>
    </submittedName>
</protein>
<dbReference type="OrthoDB" id="428249at2"/>
<keyword evidence="1" id="KW-0472">Membrane</keyword>
<feature type="transmembrane region" description="Helical" evidence="1">
    <location>
        <begin position="6"/>
        <end position="25"/>
    </location>
</feature>
<evidence type="ECO:0000313" key="3">
    <source>
        <dbReference type="Proteomes" id="UP000287247"/>
    </source>
</evidence>
<proteinExistence type="predicted"/>
<name>A0A401IKX0_APHSA</name>
<dbReference type="AlphaFoldDB" id="A0A401IKX0"/>
<reference evidence="3" key="1">
    <citation type="submission" date="2017-05" db="EMBL/GenBank/DDBJ databases">
        <title>Physiological properties and genetic analysis related to exopolysaccharide production of fresh-water unicellular cyanobacterium Aphanothece sacrum, Suizenji Nori, that has been cultured as a food source in Japan.</title>
        <authorList>
            <person name="Kanesaki Y."/>
            <person name="Yoshikawa S."/>
            <person name="Ohki K."/>
        </authorList>
    </citation>
    <scope>NUCLEOTIDE SEQUENCE [LARGE SCALE GENOMIC DNA]</scope>
    <source>
        <strain evidence="3">FPU1</strain>
    </source>
</reference>
<comment type="caution">
    <text evidence="2">The sequence shown here is derived from an EMBL/GenBank/DDBJ whole genome shotgun (WGS) entry which is preliminary data.</text>
</comment>
<dbReference type="EMBL" id="BDQK01000014">
    <property type="protein sequence ID" value="GBF81885.1"/>
    <property type="molecule type" value="Genomic_DNA"/>
</dbReference>
<dbReference type="Proteomes" id="UP000287247">
    <property type="component" value="Unassembled WGS sequence"/>
</dbReference>
<sequence>MSHYNFQLGNITIGSAIFLGFLNLFPIITLAGTFQAGGSDVTGFEPILANDFFRSDDLSTSNLVSQLIVTEQQFTALNETYFEVAQVTQPSANNSSISIQSVISSFGRLKLDARANNKEVKAVPVLPQTELSNVYQGIYDFGNTTSEDLSQPLDSGIIAPPPVSYRVSQPRTVGTRTIGVASPSPETIESLSLPRFGGALPVIAGTQASGPTALRQANLPSARRTQATNWGDSQVDIFFASLPKDEVGDIDTFLRTAYRTSPSEILKRLKSSLQLEVKTQFRTMPTEVFANPERKLNNNWHDRL</sequence>
<evidence type="ECO:0000256" key="1">
    <source>
        <dbReference type="SAM" id="Phobius"/>
    </source>
</evidence>
<keyword evidence="1" id="KW-0812">Transmembrane</keyword>
<gene>
    <name evidence="2" type="ORF">AsFPU1_3307</name>
</gene>